<sequence length="67" mass="6655">MKTKLAQIAAAVFVATAAGSAMADGTIDVSALVTQIGTANAPVLALGMAAIGVLVTVFTIKVIRRAL</sequence>
<dbReference type="EMBL" id="JAYFSJ010000026">
    <property type="protein sequence ID" value="MEN7433751.1"/>
    <property type="molecule type" value="Genomic_DNA"/>
</dbReference>
<dbReference type="RefSeq" id="WP_346790945.1">
    <property type="nucleotide sequence ID" value="NZ_JAYFSJ010000026.1"/>
</dbReference>
<keyword evidence="1" id="KW-0472">Membrane</keyword>
<keyword evidence="1" id="KW-0812">Transmembrane</keyword>
<gene>
    <name evidence="3" type="ORF">VA599_23685</name>
</gene>
<organism evidence="3 4">
    <name type="scientific">Chromobacterium indicum</name>
    <dbReference type="NCBI Taxonomy" id="3110228"/>
    <lineage>
        <taxon>Bacteria</taxon>
        <taxon>Pseudomonadati</taxon>
        <taxon>Pseudomonadota</taxon>
        <taxon>Betaproteobacteria</taxon>
        <taxon>Neisseriales</taxon>
        <taxon>Chromobacteriaceae</taxon>
        <taxon>Chromobacterium</taxon>
    </lineage>
</organism>
<evidence type="ECO:0000313" key="4">
    <source>
        <dbReference type="Proteomes" id="UP001405405"/>
    </source>
</evidence>
<reference evidence="3 4" key="1">
    <citation type="submission" date="2023-12" db="EMBL/GenBank/DDBJ databases">
        <title>Chromobacterium sp. strain TRC.1.1.SA producing antimicrobial pigment.</title>
        <authorList>
            <person name="Verma N."/>
            <person name="Choksket S."/>
            <person name="Pinnaka A.K."/>
            <person name="Korpole S."/>
        </authorList>
    </citation>
    <scope>NUCLEOTIDE SEQUENCE [LARGE SCALE GENOMIC DNA]</scope>
    <source>
        <strain evidence="3 4">TRC1.1.SA</strain>
    </source>
</reference>
<dbReference type="Pfam" id="PF05356">
    <property type="entry name" value="Phage_Coat_B"/>
    <property type="match status" value="1"/>
</dbReference>
<protein>
    <submittedName>
        <fullName evidence="3">Major capsid protein</fullName>
    </submittedName>
</protein>
<proteinExistence type="predicted"/>
<feature type="chain" id="PRO_5045846050" evidence="2">
    <location>
        <begin position="24"/>
        <end position="67"/>
    </location>
</feature>
<evidence type="ECO:0000313" key="3">
    <source>
        <dbReference type="EMBL" id="MEN7433751.1"/>
    </source>
</evidence>
<name>A0ABV0CRF8_9NEIS</name>
<keyword evidence="4" id="KW-1185">Reference proteome</keyword>
<evidence type="ECO:0000256" key="2">
    <source>
        <dbReference type="SAM" id="SignalP"/>
    </source>
</evidence>
<accession>A0ABV0CRF8</accession>
<feature type="transmembrane region" description="Helical" evidence="1">
    <location>
        <begin position="39"/>
        <end position="63"/>
    </location>
</feature>
<dbReference type="Proteomes" id="UP001405405">
    <property type="component" value="Unassembled WGS sequence"/>
</dbReference>
<evidence type="ECO:0000256" key="1">
    <source>
        <dbReference type="SAM" id="Phobius"/>
    </source>
</evidence>
<comment type="caution">
    <text evidence="3">The sequence shown here is derived from an EMBL/GenBank/DDBJ whole genome shotgun (WGS) entry which is preliminary data.</text>
</comment>
<keyword evidence="1" id="KW-1133">Transmembrane helix</keyword>
<keyword evidence="2" id="KW-0732">Signal</keyword>
<feature type="signal peptide" evidence="2">
    <location>
        <begin position="1"/>
        <end position="23"/>
    </location>
</feature>
<dbReference type="InterPro" id="IPR008020">
    <property type="entry name" value="G8P"/>
</dbReference>